<dbReference type="Pfam" id="PF13590">
    <property type="entry name" value="DUF4136"/>
    <property type="match status" value="1"/>
</dbReference>
<organism evidence="2 3">
    <name type="scientific">Seonamhaeicola algicola</name>
    <dbReference type="NCBI Taxonomy" id="1719036"/>
    <lineage>
        <taxon>Bacteria</taxon>
        <taxon>Pseudomonadati</taxon>
        <taxon>Bacteroidota</taxon>
        <taxon>Flavobacteriia</taxon>
        <taxon>Flavobacteriales</taxon>
        <taxon>Flavobacteriaceae</taxon>
    </lineage>
</organism>
<reference evidence="3" key="1">
    <citation type="submission" date="2019-08" db="EMBL/GenBank/DDBJ databases">
        <title>Seonamhaeicola sediminis sp. nov., isolated from marine sediment.</title>
        <authorList>
            <person name="Cao W.R."/>
        </authorList>
    </citation>
    <scope>NUCLEOTIDE SEQUENCE [LARGE SCALE GENOMIC DNA]</scope>
    <source>
        <strain evidence="3">Gy8</strain>
    </source>
</reference>
<gene>
    <name evidence="2" type="ORF">FUA26_09985</name>
</gene>
<sequence length="173" mass="18915">MKHIQILLLVFLIVSCAPIRVNYDYERTTNFSKYKTYQYFGDMKTGLSALDTKRFLDAFDAKMTALGFSISETPDFLIDIKSAEFQGTPRQSVGVGLGGGGRNVGGGVSIGIPIGQPNVSRQITVDFVDEKGIGLFWQAVSESSFNPNASPENREARLKAITDKILAGYPPKP</sequence>
<keyword evidence="3" id="KW-1185">Reference proteome</keyword>
<evidence type="ECO:0000313" key="3">
    <source>
        <dbReference type="Proteomes" id="UP000321790"/>
    </source>
</evidence>
<evidence type="ECO:0000313" key="2">
    <source>
        <dbReference type="EMBL" id="TXE09809.1"/>
    </source>
</evidence>
<protein>
    <submittedName>
        <fullName evidence="2">DUF4136 domain-containing protein</fullName>
    </submittedName>
</protein>
<dbReference type="Gene3D" id="3.30.160.670">
    <property type="match status" value="1"/>
</dbReference>
<comment type="caution">
    <text evidence="2">The sequence shown here is derived from an EMBL/GenBank/DDBJ whole genome shotgun (WGS) entry which is preliminary data.</text>
</comment>
<evidence type="ECO:0000259" key="1">
    <source>
        <dbReference type="Pfam" id="PF13590"/>
    </source>
</evidence>
<dbReference type="RefSeq" id="WP_147135247.1">
    <property type="nucleotide sequence ID" value="NZ_VOSC01000025.1"/>
</dbReference>
<dbReference type="InterPro" id="IPR025411">
    <property type="entry name" value="DUF4136"/>
</dbReference>
<name>A0A5C7AQ55_9FLAO</name>
<accession>A0A5C7AQ55</accession>
<dbReference type="PROSITE" id="PS51257">
    <property type="entry name" value="PROKAR_LIPOPROTEIN"/>
    <property type="match status" value="1"/>
</dbReference>
<dbReference type="Proteomes" id="UP000321790">
    <property type="component" value="Unassembled WGS sequence"/>
</dbReference>
<proteinExistence type="predicted"/>
<dbReference type="EMBL" id="VOSC01000025">
    <property type="protein sequence ID" value="TXE09809.1"/>
    <property type="molecule type" value="Genomic_DNA"/>
</dbReference>
<feature type="domain" description="DUF4136" evidence="1">
    <location>
        <begin position="21"/>
        <end position="171"/>
    </location>
</feature>
<dbReference type="OrthoDB" id="1430233at2"/>
<dbReference type="AlphaFoldDB" id="A0A5C7AQ55"/>